<dbReference type="InParanoid" id="G4YMU8"/>
<name>G4YMU8_PHYSP</name>
<proteinExistence type="inferred from homology"/>
<evidence type="ECO:0000256" key="1">
    <source>
        <dbReference type="ARBA" id="ARBA00004613"/>
    </source>
</evidence>
<evidence type="ECO:0000313" key="6">
    <source>
        <dbReference type="EMBL" id="EGZ29293.1"/>
    </source>
</evidence>
<comment type="function">
    <text evidence="5">Effector that suppresses plant defense responses during pathogen infection.</text>
</comment>
<comment type="subcellular location">
    <subcellularLocation>
        <location evidence="1 5">Secreted</location>
    </subcellularLocation>
</comment>
<evidence type="ECO:0000256" key="5">
    <source>
        <dbReference type="RuleBase" id="RU367124"/>
    </source>
</evidence>
<dbReference type="InterPro" id="IPR031825">
    <property type="entry name" value="RXLR"/>
</dbReference>
<evidence type="ECO:0000256" key="2">
    <source>
        <dbReference type="ARBA" id="ARBA00010400"/>
    </source>
</evidence>
<dbReference type="KEGG" id="psoj:PHYSODRAFT_309722"/>
<comment type="similarity">
    <text evidence="2 5">Belongs to the RxLR effector family.</text>
</comment>
<dbReference type="EMBL" id="JH159151">
    <property type="protein sequence ID" value="EGZ29293.1"/>
    <property type="molecule type" value="Genomic_DNA"/>
</dbReference>
<dbReference type="SMR" id="G4YMU8"/>
<protein>
    <recommendedName>
        <fullName evidence="5">RxLR effector protein</fullName>
    </recommendedName>
</protein>
<dbReference type="Proteomes" id="UP000002640">
    <property type="component" value="Unassembled WGS sequence"/>
</dbReference>
<comment type="domain">
    <text evidence="5">The RxLR-dEER motif acts to carry the protein into the host cell cytoplasm through binding to cell surface phosphatidylinositol-3-phosphate.</text>
</comment>
<reference evidence="6 7" key="1">
    <citation type="journal article" date="2006" name="Science">
        <title>Phytophthora genome sequences uncover evolutionary origins and mechanisms of pathogenesis.</title>
        <authorList>
            <person name="Tyler B.M."/>
            <person name="Tripathy S."/>
            <person name="Zhang X."/>
            <person name="Dehal P."/>
            <person name="Jiang R.H."/>
            <person name="Aerts A."/>
            <person name="Arredondo F.D."/>
            <person name="Baxter L."/>
            <person name="Bensasson D."/>
            <person name="Beynon J.L."/>
            <person name="Chapman J."/>
            <person name="Damasceno C.M."/>
            <person name="Dorrance A.E."/>
            <person name="Dou D."/>
            <person name="Dickerman A.W."/>
            <person name="Dubchak I.L."/>
            <person name="Garbelotto M."/>
            <person name="Gijzen M."/>
            <person name="Gordon S.G."/>
            <person name="Govers F."/>
            <person name="Grunwald N.J."/>
            <person name="Huang W."/>
            <person name="Ivors K.L."/>
            <person name="Jones R.W."/>
            <person name="Kamoun S."/>
            <person name="Krampis K."/>
            <person name="Lamour K.H."/>
            <person name="Lee M.K."/>
            <person name="McDonald W.H."/>
            <person name="Medina M."/>
            <person name="Meijer H.J."/>
            <person name="Nordberg E.K."/>
            <person name="Maclean D.J."/>
            <person name="Ospina-Giraldo M.D."/>
            <person name="Morris P.F."/>
            <person name="Phuntumart V."/>
            <person name="Putnam N.H."/>
            <person name="Rash S."/>
            <person name="Rose J.K."/>
            <person name="Sakihama Y."/>
            <person name="Salamov A.A."/>
            <person name="Savidor A."/>
            <person name="Scheuring C.F."/>
            <person name="Smith B.M."/>
            <person name="Sobral B.W."/>
            <person name="Terry A."/>
            <person name="Torto-Alalibo T.A."/>
            <person name="Win J."/>
            <person name="Xu Z."/>
            <person name="Zhang H."/>
            <person name="Grigoriev I.V."/>
            <person name="Rokhsar D.S."/>
            <person name="Boore J.L."/>
        </authorList>
    </citation>
    <scope>NUCLEOTIDE SEQUENCE [LARGE SCALE GENOMIC DNA]</scope>
    <source>
        <strain evidence="6 7">P6497</strain>
    </source>
</reference>
<sequence>MRFLLLVVVALALFAYSGAVSTSSRRLQASANPHSLSYAENSPSFGKRILLRSGSDNARATTSIVDGEERMGVKDVLKVLYNAIKMKIKMKYWLFRGKTPEQVLEKLKVASKTDKNYKYYAKYFYKYYVKYPARQPSTLPTETAENIIKSRLRQYLDDNLSPPQVFAELGLTGSFASARGQPNYEYFEQYYNMWSDLQVRLSQAN</sequence>
<keyword evidence="7" id="KW-1185">Reference proteome</keyword>
<feature type="chain" id="PRO_5028521968" description="RxLR effector protein" evidence="5">
    <location>
        <begin position="20"/>
        <end position="205"/>
    </location>
</feature>
<dbReference type="Pfam" id="PF16810">
    <property type="entry name" value="RXLR"/>
    <property type="match status" value="1"/>
</dbReference>
<feature type="signal peptide" evidence="5">
    <location>
        <begin position="1"/>
        <end position="19"/>
    </location>
</feature>
<dbReference type="GO" id="GO:0005576">
    <property type="term" value="C:extracellular region"/>
    <property type="evidence" value="ECO:0007669"/>
    <property type="project" value="UniProtKB-SubCell"/>
</dbReference>
<evidence type="ECO:0000313" key="7">
    <source>
        <dbReference type="Proteomes" id="UP000002640"/>
    </source>
</evidence>
<dbReference type="AlphaFoldDB" id="G4YMU8"/>
<dbReference type="RefSeq" id="XP_009516568.1">
    <property type="nucleotide sequence ID" value="XM_009518273.1"/>
</dbReference>
<keyword evidence="4 5" id="KW-0732">Signal</keyword>
<evidence type="ECO:0000256" key="4">
    <source>
        <dbReference type="ARBA" id="ARBA00022729"/>
    </source>
</evidence>
<dbReference type="GeneID" id="20643182"/>
<accession>G4YMU8</accession>
<keyword evidence="3 5" id="KW-0964">Secreted</keyword>
<evidence type="ECO:0000256" key="3">
    <source>
        <dbReference type="ARBA" id="ARBA00022525"/>
    </source>
</evidence>
<gene>
    <name evidence="6" type="ORF">PHYSODRAFT_309722</name>
</gene>
<organism evidence="6 7">
    <name type="scientific">Phytophthora sojae (strain P6497)</name>
    <name type="common">Soybean stem and root rot agent</name>
    <name type="synonym">Phytophthora megasperma f. sp. glycines</name>
    <dbReference type="NCBI Taxonomy" id="1094619"/>
    <lineage>
        <taxon>Eukaryota</taxon>
        <taxon>Sar</taxon>
        <taxon>Stramenopiles</taxon>
        <taxon>Oomycota</taxon>
        <taxon>Peronosporomycetes</taxon>
        <taxon>Peronosporales</taxon>
        <taxon>Peronosporaceae</taxon>
        <taxon>Phytophthora</taxon>
    </lineage>
</organism>